<keyword evidence="1" id="KW-1133">Transmembrane helix</keyword>
<dbReference type="NCBIfam" id="TIGR03177">
    <property type="entry name" value="pilus_cpaB"/>
    <property type="match status" value="1"/>
</dbReference>
<dbReference type="Proteomes" id="UP000197032">
    <property type="component" value="Unassembled WGS sequence"/>
</dbReference>
<evidence type="ECO:0000313" key="3">
    <source>
        <dbReference type="EMBL" id="GAW92838.1"/>
    </source>
</evidence>
<dbReference type="Pfam" id="PF08666">
    <property type="entry name" value="SAF"/>
    <property type="match status" value="1"/>
</dbReference>
<dbReference type="InterPro" id="IPR031571">
    <property type="entry name" value="RcpC_dom"/>
</dbReference>
<accession>A0A1Z5HTU6</accession>
<dbReference type="SMART" id="SM00858">
    <property type="entry name" value="SAF"/>
    <property type="match status" value="1"/>
</dbReference>
<gene>
    <name evidence="3" type="ORF">KKC1_19870</name>
</gene>
<feature type="domain" description="SAF" evidence="2">
    <location>
        <begin position="39"/>
        <end position="101"/>
    </location>
</feature>
<dbReference type="RefSeq" id="WP_192868158.1">
    <property type="nucleotide sequence ID" value="NZ_BDGJ01000101.1"/>
</dbReference>
<name>A0A1Z5HTU6_9FIRM</name>
<keyword evidence="4" id="KW-1185">Reference proteome</keyword>
<keyword evidence="1" id="KW-0472">Membrane</keyword>
<dbReference type="CDD" id="cd11614">
    <property type="entry name" value="SAF_CpaB_FlgA_like"/>
    <property type="match status" value="1"/>
</dbReference>
<proteinExistence type="predicted"/>
<sequence>MNSKRIFVFALVLGLLAGGTTYWYLLKLKESWKETWKTVKVVVAAENIAPGEVIKESMVQEKEIPFSFVLPGTVSSKEELIGAITRQNLYAGEQVLWDRVVKDTEEASELAYHISPGLRAVTIAVDEISGVAGLAQPGDRVDVIAIVRTSESGDELGTGAVVLVQNVKILAVGQKRENQREEINSSLRSVTLEVSAEEALRLILAAEVGRLHLILRSVTDKERVSLPVQRATDLLP</sequence>
<dbReference type="InterPro" id="IPR013974">
    <property type="entry name" value="SAF"/>
</dbReference>
<comment type="caution">
    <text evidence="3">The sequence shown here is derived from an EMBL/GenBank/DDBJ whole genome shotgun (WGS) entry which is preliminary data.</text>
</comment>
<evidence type="ECO:0000259" key="2">
    <source>
        <dbReference type="SMART" id="SM00858"/>
    </source>
</evidence>
<dbReference type="InterPro" id="IPR017592">
    <property type="entry name" value="Pilus_assmbl_Flp-typ_CpaB"/>
</dbReference>
<dbReference type="Gene3D" id="3.90.1210.10">
    <property type="entry name" value="Antifreeze-like/N-acetylneuraminic acid synthase C-terminal domain"/>
    <property type="match status" value="1"/>
</dbReference>
<keyword evidence="1" id="KW-0812">Transmembrane</keyword>
<reference evidence="4" key="1">
    <citation type="journal article" date="2017" name="Appl. Environ. Microbiol.">
        <title>Genomic analysis of Calderihabitans maritimus KKC1, a thermophilic hydrogenogenic carboxydotrophic bacterium isolated from marine sediment.</title>
        <authorList>
            <person name="Omae K."/>
            <person name="Yoneda Y."/>
            <person name="Fukuyama Y."/>
            <person name="Yoshida T."/>
            <person name="Sako Y."/>
        </authorList>
    </citation>
    <scope>NUCLEOTIDE SEQUENCE [LARGE SCALE GENOMIC DNA]</scope>
    <source>
        <strain evidence="4">KKC1</strain>
    </source>
</reference>
<feature type="transmembrane region" description="Helical" evidence="1">
    <location>
        <begin position="6"/>
        <end position="26"/>
    </location>
</feature>
<evidence type="ECO:0000313" key="4">
    <source>
        <dbReference type="Proteomes" id="UP000197032"/>
    </source>
</evidence>
<dbReference type="AlphaFoldDB" id="A0A1Z5HTU6"/>
<organism evidence="3 4">
    <name type="scientific">Calderihabitans maritimus</name>
    <dbReference type="NCBI Taxonomy" id="1246530"/>
    <lineage>
        <taxon>Bacteria</taxon>
        <taxon>Bacillati</taxon>
        <taxon>Bacillota</taxon>
        <taxon>Clostridia</taxon>
        <taxon>Neomoorellales</taxon>
        <taxon>Calderihabitantaceae</taxon>
        <taxon>Calderihabitans</taxon>
    </lineage>
</organism>
<protein>
    <recommendedName>
        <fullName evidence="2">SAF domain-containing protein</fullName>
    </recommendedName>
</protein>
<dbReference type="EMBL" id="BDGJ01000101">
    <property type="protein sequence ID" value="GAW92838.1"/>
    <property type="molecule type" value="Genomic_DNA"/>
</dbReference>
<dbReference type="Pfam" id="PF16976">
    <property type="entry name" value="RcpC"/>
    <property type="match status" value="1"/>
</dbReference>
<evidence type="ECO:0000256" key="1">
    <source>
        <dbReference type="SAM" id="Phobius"/>
    </source>
</evidence>